<keyword evidence="3" id="KW-1185">Reference proteome</keyword>
<reference evidence="2 3" key="1">
    <citation type="journal article" date="2019" name="J Genomics">
        <title>The Draft Genome of a Hydrogen-producing Cyanobacterium, Arthrospira platensis NIES-46.</title>
        <authorList>
            <person name="Suzuki S."/>
            <person name="Yamaguchi H."/>
            <person name="Kawachi M."/>
        </authorList>
    </citation>
    <scope>NUCLEOTIDE SEQUENCE [LARGE SCALE GENOMIC DNA]</scope>
    <source>
        <strain evidence="2 3">NIES-46</strain>
    </source>
</reference>
<dbReference type="Proteomes" id="UP000326169">
    <property type="component" value="Unassembled WGS sequence"/>
</dbReference>
<evidence type="ECO:0000313" key="3">
    <source>
        <dbReference type="Proteomes" id="UP000326169"/>
    </source>
</evidence>
<evidence type="ECO:0000313" key="2">
    <source>
        <dbReference type="EMBL" id="GCE95847.1"/>
    </source>
</evidence>
<comment type="caution">
    <text evidence="2">The sequence shown here is derived from an EMBL/GenBank/DDBJ whole genome shotgun (WGS) entry which is preliminary data.</text>
</comment>
<dbReference type="GeneID" id="301684691"/>
<feature type="chain" id="PRO_5046372043" description="FlgD Ig-like domain-containing protein" evidence="1">
    <location>
        <begin position="27"/>
        <end position="239"/>
    </location>
</feature>
<evidence type="ECO:0000256" key="1">
    <source>
        <dbReference type="SAM" id="SignalP"/>
    </source>
</evidence>
<protein>
    <recommendedName>
        <fullName evidence="4">FlgD Ig-like domain-containing protein</fullName>
    </recommendedName>
</protein>
<gene>
    <name evidence="2" type="ORF">NIES46_39130</name>
</gene>
<proteinExistence type="predicted"/>
<keyword evidence="1" id="KW-0732">Signal</keyword>
<name>A0A5M3TAD4_LIMPL</name>
<accession>A0A5M3TAD4</accession>
<dbReference type="RefSeq" id="WP_014277216.1">
    <property type="nucleotide sequence ID" value="NZ_BIMW01000150.1"/>
</dbReference>
<evidence type="ECO:0008006" key="4">
    <source>
        <dbReference type="Google" id="ProtNLM"/>
    </source>
</evidence>
<dbReference type="PROSITE" id="PS51257">
    <property type="entry name" value="PROKAR_LIPOPROTEIN"/>
    <property type="match status" value="1"/>
</dbReference>
<organism evidence="2 3">
    <name type="scientific">Limnospira platensis NIES-46</name>
    <dbReference type="NCBI Taxonomy" id="1236695"/>
    <lineage>
        <taxon>Bacteria</taxon>
        <taxon>Bacillati</taxon>
        <taxon>Cyanobacteriota</taxon>
        <taxon>Cyanophyceae</taxon>
        <taxon>Oscillatoriophycideae</taxon>
        <taxon>Oscillatoriales</taxon>
        <taxon>Sirenicapillariaceae</taxon>
        <taxon>Limnospira</taxon>
    </lineage>
</organism>
<dbReference type="EMBL" id="BIMW01000150">
    <property type="protein sequence ID" value="GCE95847.1"/>
    <property type="molecule type" value="Genomic_DNA"/>
</dbReference>
<feature type="signal peptide" evidence="1">
    <location>
        <begin position="1"/>
        <end position="26"/>
    </location>
</feature>
<sequence>MLRSVLLTPLYLLTAGIVALHTPAAAACPPSDPNHLVYQRRSSPSRCEGINRQAISASFNLVSLATSNLTNLGDTLRLQVPNMGGTPNITLRSFERRYQLDSFTPELSQNKYQLHLDTRIIRQAAVAANSLRAIASLPGSQPIYIPVIIGQPSSSYQFVLYSPARTQINSFEIRHNNQVIHSQQRPNPRRGEMVFSWDGRNQPRGLYQLWVLAELQQRGQRPETVTRVFSFYHDPAWFR</sequence>